<name>A0A1J6JLQ6_NICAT</name>
<feature type="compositionally biased region" description="Basic and acidic residues" evidence="1">
    <location>
        <begin position="71"/>
        <end position="83"/>
    </location>
</feature>
<proteinExistence type="predicted"/>
<protein>
    <submittedName>
        <fullName evidence="2">Uncharacterized protein</fullName>
    </submittedName>
</protein>
<comment type="caution">
    <text evidence="2">The sequence shown here is derived from an EMBL/GenBank/DDBJ whole genome shotgun (WGS) entry which is preliminary data.</text>
</comment>
<dbReference type="OMA" id="ELCGYER"/>
<evidence type="ECO:0000256" key="1">
    <source>
        <dbReference type="SAM" id="MobiDB-lite"/>
    </source>
</evidence>
<accession>A0A1J6JLQ6</accession>
<sequence>MAELCGYERDSVTFWHKCGRYGNRMRLVSTDVEATVISKNIPDHKVVEVYFEHLDSYIGKTIHTNEVSGAEQEKEVHSEHSSTNDEFEDSENDFSDDNENVNHIYEVSEEVKKKMAAEEGDTDCVDSDDTKSLECDSDSESFNFSMFNPKTDGIN</sequence>
<evidence type="ECO:0000313" key="2">
    <source>
        <dbReference type="EMBL" id="OIT18749.1"/>
    </source>
</evidence>
<dbReference type="Gramene" id="OIT18749">
    <property type="protein sequence ID" value="OIT18749"/>
    <property type="gene ID" value="A4A49_64145"/>
</dbReference>
<gene>
    <name evidence="2" type="ORF">A4A49_64145</name>
</gene>
<organism evidence="2 3">
    <name type="scientific">Nicotiana attenuata</name>
    <name type="common">Coyote tobacco</name>
    <dbReference type="NCBI Taxonomy" id="49451"/>
    <lineage>
        <taxon>Eukaryota</taxon>
        <taxon>Viridiplantae</taxon>
        <taxon>Streptophyta</taxon>
        <taxon>Embryophyta</taxon>
        <taxon>Tracheophyta</taxon>
        <taxon>Spermatophyta</taxon>
        <taxon>Magnoliopsida</taxon>
        <taxon>eudicotyledons</taxon>
        <taxon>Gunneridae</taxon>
        <taxon>Pentapetalae</taxon>
        <taxon>asterids</taxon>
        <taxon>lamiids</taxon>
        <taxon>Solanales</taxon>
        <taxon>Solanaceae</taxon>
        <taxon>Nicotianoideae</taxon>
        <taxon>Nicotianeae</taxon>
        <taxon>Nicotiana</taxon>
    </lineage>
</organism>
<keyword evidence="3" id="KW-1185">Reference proteome</keyword>
<feature type="non-terminal residue" evidence="2">
    <location>
        <position position="155"/>
    </location>
</feature>
<evidence type="ECO:0000313" key="3">
    <source>
        <dbReference type="Proteomes" id="UP000187609"/>
    </source>
</evidence>
<feature type="compositionally biased region" description="Polar residues" evidence="1">
    <location>
        <begin position="140"/>
        <end position="155"/>
    </location>
</feature>
<feature type="compositionally biased region" description="Acidic residues" evidence="1">
    <location>
        <begin position="118"/>
        <end position="127"/>
    </location>
</feature>
<dbReference type="AlphaFoldDB" id="A0A1J6JLQ6"/>
<dbReference type="EMBL" id="MJEQ01018344">
    <property type="protein sequence ID" value="OIT18749.1"/>
    <property type="molecule type" value="Genomic_DNA"/>
</dbReference>
<reference evidence="2" key="1">
    <citation type="submission" date="2016-11" db="EMBL/GenBank/DDBJ databases">
        <title>The genome of Nicotiana attenuata.</title>
        <authorList>
            <person name="Xu S."/>
            <person name="Brockmoeller T."/>
            <person name="Gaquerel E."/>
            <person name="Navarro A."/>
            <person name="Kuhl H."/>
            <person name="Gase K."/>
            <person name="Ling Z."/>
            <person name="Zhou W."/>
            <person name="Kreitzer C."/>
            <person name="Stanke M."/>
            <person name="Tang H."/>
            <person name="Lyons E."/>
            <person name="Pandey P."/>
            <person name="Pandey S.P."/>
            <person name="Timmermann B."/>
            <person name="Baldwin I.T."/>
        </authorList>
    </citation>
    <scope>NUCLEOTIDE SEQUENCE [LARGE SCALE GENOMIC DNA]</scope>
    <source>
        <strain evidence="2">UT</strain>
    </source>
</reference>
<dbReference type="Proteomes" id="UP000187609">
    <property type="component" value="Unassembled WGS sequence"/>
</dbReference>
<feature type="region of interest" description="Disordered" evidence="1">
    <location>
        <begin position="64"/>
        <end position="155"/>
    </location>
</feature>
<feature type="compositionally biased region" description="Acidic residues" evidence="1">
    <location>
        <begin position="85"/>
        <end position="99"/>
    </location>
</feature>